<feature type="domain" description="DUF6570" evidence="4">
    <location>
        <begin position="11"/>
        <end position="78"/>
    </location>
</feature>
<comment type="similarity">
    <text evidence="1">Belongs to the helicase family.</text>
</comment>
<evidence type="ECO:0000313" key="5">
    <source>
        <dbReference type="EMBL" id="OJT04379.1"/>
    </source>
</evidence>
<gene>
    <name evidence="5" type="ORF">TRAPUB_4922</name>
</gene>
<dbReference type="Gene3D" id="3.40.50.300">
    <property type="entry name" value="P-loop containing nucleotide triphosphate hydrolases"/>
    <property type="match status" value="1"/>
</dbReference>
<dbReference type="OrthoDB" id="432234at2759"/>
<comment type="cofactor">
    <cofactor evidence="1">
        <name>Mg(2+)</name>
        <dbReference type="ChEBI" id="CHEBI:18420"/>
    </cofactor>
</comment>
<dbReference type="SUPFAM" id="SSF52540">
    <property type="entry name" value="P-loop containing nucleoside triphosphate hydrolases"/>
    <property type="match status" value="2"/>
</dbReference>
<feature type="non-terminal residue" evidence="5">
    <location>
        <position position="1"/>
    </location>
</feature>
<dbReference type="GO" id="GO:0005524">
    <property type="term" value="F:ATP binding"/>
    <property type="evidence" value="ECO:0007669"/>
    <property type="project" value="UniProtKB-KW"/>
</dbReference>
<dbReference type="AlphaFoldDB" id="A0A1M2V9Z4"/>
<keyword evidence="1" id="KW-0347">Helicase</keyword>
<comment type="caution">
    <text evidence="5">The sequence shown here is derived from an EMBL/GenBank/DDBJ whole genome shotgun (WGS) entry which is preliminary data.</text>
</comment>
<proteinExistence type="inferred from homology"/>
<dbReference type="GO" id="GO:0006310">
    <property type="term" value="P:DNA recombination"/>
    <property type="evidence" value="ECO:0007669"/>
    <property type="project" value="UniProtKB-KW"/>
</dbReference>
<keyword evidence="1" id="KW-0227">DNA damage</keyword>
<organism evidence="5 6">
    <name type="scientific">Trametes pubescens</name>
    <name type="common">White-rot fungus</name>
    <dbReference type="NCBI Taxonomy" id="154538"/>
    <lineage>
        <taxon>Eukaryota</taxon>
        <taxon>Fungi</taxon>
        <taxon>Dikarya</taxon>
        <taxon>Basidiomycota</taxon>
        <taxon>Agaricomycotina</taxon>
        <taxon>Agaricomycetes</taxon>
        <taxon>Polyporales</taxon>
        <taxon>Polyporaceae</taxon>
        <taxon>Trametes</taxon>
    </lineage>
</organism>
<sequence>FCVAQVTRSHQRYLAANVIVFGQPVDPILFVGSAKPTDEDVRRTPFLVRRDKVLAALNWLKLNNPLYASVGISHENLQDYPEDAPPVGIVFRPRASGSAPESLAVYESVTDRETAEGDAPFIVHGLDGGDLARMSYDAKVAIAIRHFDDGHAALAYGHDPVPETIYHNSTLFPALTVLTFNRKQMTRKLALNLSHLSITLPATWKDPVPLSALSPQDIRDRVLADPEFELALLSWLEDCHTGDFSERSGSQLAEALEEDYVKTLPDGSTRIAQRLKRTVRDPATTLPLPPPQDADDAALAEWYSTCLRQADEIVFCSNRHDPTHGKGCWRGDDNDGYCKARFPRELFESTQVDRASGAIRFAKSEPWINTYNPMASYLMRYNSDFSCLLSGTQVKAIVAYVTDYITKNGLSTHTFFEVVRAVLDRNTEMLNDAGSDRDRVARAIIVKIVNALSAASEIGGPAVSAYLLGQPDHYTSEKFRVFYWYAYVQHFLNSSSELTDTTLDHPDDRVLLGMTTDGVVVMNKVNDYVFRPPCFQHQSLYDFMRLSDVRKLSERDRFVPVQSDDASDSSSVSESDSEEDTAPDASARYSAPRAHRFISGHPLRKTHGVFIRNDPSPYVLNFVGRALPRPDKGDREEYCATMLAFFHPSGWRSGRDLFKLGASWSHIFQRTEFSPNHLTVMKNMNVMYECLDARDDYSAQRRAEGHQTRGNRFAFGALGALHNDSDGLPLGDGTQEFTEQSLVDLLEDGAVDARDEGYRLLILGPTGSSAAIIGGSTYHSALGINVSSETAIPNLSAVEKLRGRLKRVDLIFIDEVSMISCHDVWRINSHLAKAIIDSGHTFAGKRVILAGDFAQLAPAGKSPPLYSTSVGPWSSSASASAQNNAIGKALWHQFTTVVLLRENMRQTGMSDEDCRYRVALDNLRHCCLTAEDEDLILSRIWRPTVENAGRLPERFRYVSVITPRNAHRDAINAVRVQDFAESHGRTLTHFYSVDQWAKSKNAASMRQAMRDYDSVVDPTRASDSVTPRLQQTLWELPPALSGHHPGILSLCEGMPVLLKYNEATELCATNGAEAVVESWDCHTGRHGKLILDTLYVRLSKPPRNMQLPGLPPNVVPLVRNKKTVSCMLPIDDLTVSIQREQVMVLPNFAMTDYGSQGRTLENNLILARYSYNWFFRYLEAEKGPVESP</sequence>
<evidence type="ECO:0000256" key="2">
    <source>
        <dbReference type="SAM" id="MobiDB-lite"/>
    </source>
</evidence>
<accession>A0A1M2V9Z4</accession>
<keyword evidence="1" id="KW-0234">DNA repair</keyword>
<dbReference type="InterPro" id="IPR010285">
    <property type="entry name" value="DNA_helicase_pif1-like_DEAD"/>
</dbReference>
<dbReference type="Pfam" id="PF20209">
    <property type="entry name" value="DUF6570"/>
    <property type="match status" value="1"/>
</dbReference>
<dbReference type="STRING" id="154538.A0A1M2V9Z4"/>
<dbReference type="EMBL" id="MNAD01001543">
    <property type="protein sequence ID" value="OJT04379.1"/>
    <property type="molecule type" value="Genomic_DNA"/>
</dbReference>
<dbReference type="PANTHER" id="PTHR47642">
    <property type="entry name" value="ATP-DEPENDENT DNA HELICASE"/>
    <property type="match status" value="1"/>
</dbReference>
<keyword evidence="1" id="KW-0067">ATP-binding</keyword>
<comment type="catalytic activity">
    <reaction evidence="1">
        <text>ATP + H2O = ADP + phosphate + H(+)</text>
        <dbReference type="Rhea" id="RHEA:13065"/>
        <dbReference type="ChEBI" id="CHEBI:15377"/>
        <dbReference type="ChEBI" id="CHEBI:15378"/>
        <dbReference type="ChEBI" id="CHEBI:30616"/>
        <dbReference type="ChEBI" id="CHEBI:43474"/>
        <dbReference type="ChEBI" id="CHEBI:456216"/>
        <dbReference type="EC" id="5.6.2.3"/>
    </reaction>
</comment>
<name>A0A1M2V9Z4_TRAPU</name>
<evidence type="ECO:0000259" key="4">
    <source>
        <dbReference type="Pfam" id="PF20209"/>
    </source>
</evidence>
<feature type="domain" description="DNA helicase Pif1-like DEAD-box helicase" evidence="3">
    <location>
        <begin position="762"/>
        <end position="911"/>
    </location>
</feature>
<dbReference type="Proteomes" id="UP000184267">
    <property type="component" value="Unassembled WGS sequence"/>
</dbReference>
<dbReference type="EC" id="5.6.2.3" evidence="1"/>
<dbReference type="GO" id="GO:0043139">
    <property type="term" value="F:5'-3' DNA helicase activity"/>
    <property type="evidence" value="ECO:0007669"/>
    <property type="project" value="UniProtKB-EC"/>
</dbReference>
<keyword evidence="1" id="KW-0233">DNA recombination</keyword>
<dbReference type="GO" id="GO:0006281">
    <property type="term" value="P:DNA repair"/>
    <property type="evidence" value="ECO:0007669"/>
    <property type="project" value="UniProtKB-KW"/>
</dbReference>
<dbReference type="GO" id="GO:0000723">
    <property type="term" value="P:telomere maintenance"/>
    <property type="evidence" value="ECO:0007669"/>
    <property type="project" value="InterPro"/>
</dbReference>
<keyword evidence="1" id="KW-0378">Hydrolase</keyword>
<keyword evidence="6" id="KW-1185">Reference proteome</keyword>
<dbReference type="GO" id="GO:0016887">
    <property type="term" value="F:ATP hydrolysis activity"/>
    <property type="evidence" value="ECO:0007669"/>
    <property type="project" value="RHEA"/>
</dbReference>
<dbReference type="InterPro" id="IPR027417">
    <property type="entry name" value="P-loop_NTPase"/>
</dbReference>
<keyword evidence="1" id="KW-0547">Nucleotide-binding</keyword>
<evidence type="ECO:0000313" key="6">
    <source>
        <dbReference type="Proteomes" id="UP000184267"/>
    </source>
</evidence>
<feature type="region of interest" description="Disordered" evidence="2">
    <location>
        <begin position="560"/>
        <end position="588"/>
    </location>
</feature>
<dbReference type="Pfam" id="PF05970">
    <property type="entry name" value="PIF1"/>
    <property type="match status" value="1"/>
</dbReference>
<evidence type="ECO:0000256" key="1">
    <source>
        <dbReference type="RuleBase" id="RU363044"/>
    </source>
</evidence>
<dbReference type="InterPro" id="IPR051055">
    <property type="entry name" value="PIF1_helicase"/>
</dbReference>
<dbReference type="OMA" id="IWFTINP"/>
<dbReference type="InterPro" id="IPR046700">
    <property type="entry name" value="DUF6570"/>
</dbReference>
<evidence type="ECO:0000259" key="3">
    <source>
        <dbReference type="Pfam" id="PF05970"/>
    </source>
</evidence>
<reference evidence="5 6" key="1">
    <citation type="submission" date="2016-10" db="EMBL/GenBank/DDBJ databases">
        <title>Genome sequence of the basidiomycete white-rot fungus Trametes pubescens.</title>
        <authorList>
            <person name="Makela M.R."/>
            <person name="Granchi Z."/>
            <person name="Peng M."/>
            <person name="De Vries R.P."/>
            <person name="Grigoriev I."/>
            <person name="Riley R."/>
            <person name="Hilden K."/>
        </authorList>
    </citation>
    <scope>NUCLEOTIDE SEQUENCE [LARGE SCALE GENOMIC DNA]</scope>
    <source>
        <strain evidence="5 6">FBCC735</strain>
    </source>
</reference>
<protein>
    <recommendedName>
        <fullName evidence="1">ATP-dependent DNA helicase</fullName>
        <ecNumber evidence="1">5.6.2.3</ecNumber>
    </recommendedName>
</protein>